<comment type="subcellular location">
    <subcellularLocation>
        <location evidence="1">Membrane</location>
        <topology evidence="1">Multi-pass membrane protein</topology>
    </subcellularLocation>
</comment>
<dbReference type="InterPro" id="IPR009057">
    <property type="entry name" value="Homeodomain-like_sf"/>
</dbReference>
<dbReference type="Pfam" id="PF13384">
    <property type="entry name" value="HTH_23"/>
    <property type="match status" value="1"/>
</dbReference>
<dbReference type="SUPFAM" id="SSF53448">
    <property type="entry name" value="Nucleotide-diphospho-sugar transferases"/>
    <property type="match status" value="1"/>
</dbReference>
<feature type="transmembrane region" description="Helical" evidence="8">
    <location>
        <begin position="330"/>
        <end position="351"/>
    </location>
</feature>
<dbReference type="Gene3D" id="3.90.550.10">
    <property type="entry name" value="Spore Coat Polysaccharide Biosynthesis Protein SpsA, Chain A"/>
    <property type="match status" value="1"/>
</dbReference>
<evidence type="ECO:0000256" key="3">
    <source>
        <dbReference type="ARBA" id="ARBA00022679"/>
    </source>
</evidence>
<keyword evidence="6 8" id="KW-0472">Membrane</keyword>
<evidence type="ECO:0000256" key="8">
    <source>
        <dbReference type="SAM" id="Phobius"/>
    </source>
</evidence>
<dbReference type="GO" id="GO:0016758">
    <property type="term" value="F:hexosyltransferase activity"/>
    <property type="evidence" value="ECO:0007669"/>
    <property type="project" value="TreeGrafter"/>
</dbReference>
<feature type="compositionally biased region" description="Low complexity" evidence="7">
    <location>
        <begin position="608"/>
        <end position="618"/>
    </location>
</feature>
<dbReference type="AlphaFoldDB" id="A0A0G0I1L5"/>
<keyword evidence="4 8" id="KW-0812">Transmembrane</keyword>
<dbReference type="Proteomes" id="UP000034603">
    <property type="component" value="Unassembled WGS sequence"/>
</dbReference>
<evidence type="ECO:0000313" key="12">
    <source>
        <dbReference type="EMBL" id="KKQ44820.1"/>
    </source>
</evidence>
<evidence type="ECO:0000256" key="7">
    <source>
        <dbReference type="SAM" id="MobiDB-lite"/>
    </source>
</evidence>
<dbReference type="InterPro" id="IPR001173">
    <property type="entry name" value="Glyco_trans_2-like"/>
</dbReference>
<evidence type="ECO:0000256" key="5">
    <source>
        <dbReference type="ARBA" id="ARBA00022989"/>
    </source>
</evidence>
<feature type="region of interest" description="Disordered" evidence="7">
    <location>
        <begin position="595"/>
        <end position="618"/>
    </location>
</feature>
<dbReference type="SUPFAM" id="SSF46689">
    <property type="entry name" value="Homeodomain-like"/>
    <property type="match status" value="2"/>
</dbReference>
<dbReference type="InterPro" id="IPR055247">
    <property type="entry name" value="InsJ-like_HTH"/>
</dbReference>
<protein>
    <submittedName>
        <fullName evidence="12">Glycosyl transferase family 2</fullName>
    </submittedName>
</protein>
<dbReference type="InterPro" id="IPR050321">
    <property type="entry name" value="Glycosyltr_2/OpgH_subfam"/>
</dbReference>
<keyword evidence="5 8" id="KW-1133">Transmembrane helix</keyword>
<keyword evidence="3 12" id="KW-0808">Transferase</keyword>
<dbReference type="EMBL" id="LBTR01000021">
    <property type="protein sequence ID" value="KKQ44820.1"/>
    <property type="molecule type" value="Genomic_DNA"/>
</dbReference>
<dbReference type="PANTHER" id="PTHR43867">
    <property type="entry name" value="CELLULOSE SYNTHASE CATALYTIC SUBUNIT A [UDP-FORMING]"/>
    <property type="match status" value="1"/>
</dbReference>
<dbReference type="InterPro" id="IPR029044">
    <property type="entry name" value="Nucleotide-diphossugar_trans"/>
</dbReference>
<feature type="domain" description="Insertion element IS150 protein InsJ-like helix-turn-helix" evidence="10">
    <location>
        <begin position="10"/>
        <end position="42"/>
    </location>
</feature>
<evidence type="ECO:0000313" key="13">
    <source>
        <dbReference type="Proteomes" id="UP000034603"/>
    </source>
</evidence>
<comment type="caution">
    <text evidence="12">The sequence shown here is derived from an EMBL/GenBank/DDBJ whole genome shotgun (WGS) entry which is preliminary data.</text>
</comment>
<sequence length="804" mass="90597">MVKVLGTEEAKILDQVFSGEISITKAAKILNISRNTIYKWIKNKHDRSRIKRSIEIHDLLPIIAAYPKLGPSKLKNELAKRDIKVCTTCVWNKIKKHGLAKKSQRLDYSYKVKLPKHVNKISSKGKIKLTNEIRKRAVEDRLLLNLKTKDITDKYFISRKTLYKWIKRYKKGSIERNNLLDVMKDNNLTGSLHPKSLSENVINAVLTQVIENPQLSTHSIAKKMDSVSNHGVQNILKKYGLNLYKDRVTYSNQNKAGVIATKPNKISDRIKLVWDQFTPNVAPAPPPSNLSNLFRFFKTFLVSSLIAAIFSFGIFNWISLLGASGSISTAVGMVFATIAFLSGTFFFIYSLKYYLTIAIVLSYSQTDLFKESDKVGRKKGLFNWILGLGNGKKGGEYEDGHGGEVFGSDNKSMRSSAPVGLEPNLEHVILKRFPFISVHIPFYNEKNVVGRAIKAATSFDYPGDYEVILCDDSTDETTQIIRDYMHESGSANNKTSPSTIKNEKEGWELASVKVRPGVTLKHLHRTTRSGFKGGALKIALTLVDPVTEFVSIFDADFVPYPDTLELFMKYFQAQAGTLEFKGNSDYQYNTNTNLRRLTDTDDSGVSGNTTNNQSQTYAQTQTTTVKSAIAAVCGYQWHVLNKSENWITRGVRTEYAGSYVIERSGQEILGAFKQIHGSVYAIRRDVLEEVGWDTSITEDFELTLKLYDAGYKVVYTPYIQAPAECVSTLKRLIRQRMRWAEGHSFNVKKMWRRLLFGKWVEGDTQLATSVSMKFGVGSSSKRFIPSPLTPMEKLGQSSGDGHLY</sequence>
<feature type="transmembrane region" description="Helical" evidence="8">
    <location>
        <begin position="296"/>
        <end position="318"/>
    </location>
</feature>
<feature type="domain" description="Glycosyltransferase 2-like" evidence="11">
    <location>
        <begin position="641"/>
        <end position="754"/>
    </location>
</feature>
<evidence type="ECO:0000256" key="4">
    <source>
        <dbReference type="ARBA" id="ARBA00022692"/>
    </source>
</evidence>
<dbReference type="Pfam" id="PF13632">
    <property type="entry name" value="Glyco_trans_2_3"/>
    <property type="match status" value="1"/>
</dbReference>
<evidence type="ECO:0000259" key="9">
    <source>
        <dbReference type="Pfam" id="PF00535"/>
    </source>
</evidence>
<evidence type="ECO:0000256" key="2">
    <source>
        <dbReference type="ARBA" id="ARBA00022676"/>
    </source>
</evidence>
<organism evidence="12 13">
    <name type="scientific">Candidatus Woesebacteria bacterium GW2011_GWA1_37_8</name>
    <dbReference type="NCBI Taxonomy" id="1618546"/>
    <lineage>
        <taxon>Bacteria</taxon>
        <taxon>Candidatus Woeseibacteriota</taxon>
    </lineage>
</organism>
<name>A0A0G0I1L5_9BACT</name>
<dbReference type="GO" id="GO:0005886">
    <property type="term" value="C:plasma membrane"/>
    <property type="evidence" value="ECO:0007669"/>
    <property type="project" value="TreeGrafter"/>
</dbReference>
<evidence type="ECO:0000259" key="11">
    <source>
        <dbReference type="Pfam" id="PF13632"/>
    </source>
</evidence>
<evidence type="ECO:0000256" key="1">
    <source>
        <dbReference type="ARBA" id="ARBA00004141"/>
    </source>
</evidence>
<keyword evidence="2" id="KW-0328">Glycosyltransferase</keyword>
<dbReference type="Pfam" id="PF13518">
    <property type="entry name" value="HTH_28"/>
    <property type="match status" value="1"/>
</dbReference>
<proteinExistence type="predicted"/>
<gene>
    <name evidence="12" type="ORF">US62_C0021G0011</name>
</gene>
<feature type="domain" description="Glycosyltransferase 2-like" evidence="9">
    <location>
        <begin position="437"/>
        <end position="486"/>
    </location>
</feature>
<evidence type="ECO:0000256" key="6">
    <source>
        <dbReference type="ARBA" id="ARBA00023136"/>
    </source>
</evidence>
<dbReference type="Pfam" id="PF00535">
    <property type="entry name" value="Glycos_transf_2"/>
    <property type="match status" value="1"/>
</dbReference>
<dbReference type="PANTHER" id="PTHR43867:SF4">
    <property type="entry name" value="BETA-(1-3)-GLUCOSYL TRANSFERASE"/>
    <property type="match status" value="1"/>
</dbReference>
<evidence type="ECO:0000259" key="10">
    <source>
        <dbReference type="Pfam" id="PF13518"/>
    </source>
</evidence>
<reference evidence="12 13" key="1">
    <citation type="journal article" date="2015" name="Nature">
        <title>rRNA introns, odd ribosomes, and small enigmatic genomes across a large radiation of phyla.</title>
        <authorList>
            <person name="Brown C.T."/>
            <person name="Hug L.A."/>
            <person name="Thomas B.C."/>
            <person name="Sharon I."/>
            <person name="Castelle C.J."/>
            <person name="Singh A."/>
            <person name="Wilkins M.J."/>
            <person name="Williams K.H."/>
            <person name="Banfield J.F."/>
        </authorList>
    </citation>
    <scope>NUCLEOTIDE SEQUENCE [LARGE SCALE GENOMIC DNA]</scope>
</reference>
<accession>A0A0G0I1L5</accession>